<evidence type="ECO:0000313" key="1">
    <source>
        <dbReference type="EMBL" id="QEQ93832.1"/>
    </source>
</evidence>
<accession>A0A5J6D7R0</accession>
<organism evidence="1 2">
    <name type="scientific">Streptomyces phage CherryBlossom</name>
    <dbReference type="NCBI Taxonomy" id="2601687"/>
    <lineage>
        <taxon>Viruses</taxon>
        <taxon>Duplodnaviria</taxon>
        <taxon>Heunggongvirae</taxon>
        <taxon>Uroviricota</taxon>
        <taxon>Caudoviricetes</taxon>
        <taxon>Rimavirus</taxon>
        <taxon>Rimavirus rima</taxon>
    </lineage>
</organism>
<name>A0A5J6D7R0_9CAUD</name>
<evidence type="ECO:0000313" key="2">
    <source>
        <dbReference type="Proteomes" id="UP000326788"/>
    </source>
</evidence>
<dbReference type="Proteomes" id="UP000326788">
    <property type="component" value="Segment"/>
</dbReference>
<dbReference type="EMBL" id="MN204495">
    <property type="protein sequence ID" value="QEQ93832.1"/>
    <property type="molecule type" value="Genomic_DNA"/>
</dbReference>
<gene>
    <name evidence="1" type="primary">53</name>
    <name evidence="1" type="ORF">SEA_CHERRYBLOSSOM_53</name>
</gene>
<sequence length="47" mass="5580">MSSDIFQKRELIKKAYPHSKTWPSKVNKMPEGQVMAIFFRLKRQGKI</sequence>
<proteinExistence type="predicted"/>
<protein>
    <submittedName>
        <fullName evidence="1">Uncharacterized protein</fullName>
    </submittedName>
</protein>
<reference evidence="1 2" key="1">
    <citation type="submission" date="2019-07" db="EMBL/GenBank/DDBJ databases">
        <authorList>
            <person name="Shrestha S."/>
            <person name="Lopez E."/>
            <person name="Novak C.B."/>
            <person name="Layton S.R."/>
            <person name="Smith B.R."/>
            <person name="Kim T."/>
            <person name="Hughes L.E."/>
            <person name="Garlena R.A."/>
            <person name="Russell D.A."/>
            <person name="Pope W.H."/>
            <person name="Jacobs-Sera D."/>
            <person name="Hatfull G.F."/>
        </authorList>
    </citation>
    <scope>NUCLEOTIDE SEQUENCE [LARGE SCALE GENOMIC DNA]</scope>
</reference>